<feature type="domain" description="Aminoacyl-tRNA synthetase class Ia" evidence="11">
    <location>
        <begin position="417"/>
        <end position="615"/>
    </location>
</feature>
<dbReference type="PRINTS" id="PR00985">
    <property type="entry name" value="TRNASYNTHLEU"/>
</dbReference>
<evidence type="ECO:0000256" key="8">
    <source>
        <dbReference type="ARBA" id="ARBA00047469"/>
    </source>
</evidence>
<dbReference type="Gene3D" id="3.10.20.590">
    <property type="match status" value="1"/>
</dbReference>
<dbReference type="SUPFAM" id="SSF52374">
    <property type="entry name" value="Nucleotidylyl transferase"/>
    <property type="match status" value="1"/>
</dbReference>
<dbReference type="Pfam" id="PF00133">
    <property type="entry name" value="tRNA-synt_1"/>
    <property type="match status" value="1"/>
</dbReference>
<evidence type="ECO:0000259" key="14">
    <source>
        <dbReference type="Pfam" id="PF13603"/>
    </source>
</evidence>
<dbReference type="OrthoDB" id="9810365at2"/>
<dbReference type="SUPFAM" id="SSF50677">
    <property type="entry name" value="ValRS/IleRS/LeuRS editing domain"/>
    <property type="match status" value="1"/>
</dbReference>
<keyword evidence="5 9" id="KW-0067">ATP-binding</keyword>
<protein>
    <recommendedName>
        <fullName evidence="9">Leucine--tRNA ligase</fullName>
        <ecNumber evidence="9">6.1.1.4</ecNumber>
    </recommendedName>
    <alternativeName>
        <fullName evidence="9">Leucyl-tRNA synthetase</fullName>
        <shortName evidence="9">LeuRS</shortName>
    </alternativeName>
</protein>
<dbReference type="InterPro" id="IPR002302">
    <property type="entry name" value="Leu-tRNA-ligase"/>
</dbReference>
<dbReference type="STRING" id="661367.LLO_2335"/>
<dbReference type="EC" id="6.1.1.4" evidence="9"/>
<dbReference type="InterPro" id="IPR015413">
    <property type="entry name" value="Methionyl/Leucyl_tRNA_Synth"/>
</dbReference>
<evidence type="ECO:0000313" key="15">
    <source>
        <dbReference type="EMBL" id="CBJ12747.1"/>
    </source>
</evidence>
<feature type="binding site" evidence="9">
    <location>
        <position position="579"/>
    </location>
    <ligand>
        <name>ATP</name>
        <dbReference type="ChEBI" id="CHEBI:30616"/>
    </ligand>
</feature>
<keyword evidence="3 9" id="KW-0436">Ligase</keyword>
<dbReference type="InterPro" id="IPR014729">
    <property type="entry name" value="Rossmann-like_a/b/a_fold"/>
</dbReference>
<comment type="similarity">
    <text evidence="1 9 10">Belongs to the class-I aminoacyl-tRNA synthetase family.</text>
</comment>
<dbReference type="Pfam" id="PF08264">
    <property type="entry name" value="Anticodon_1"/>
    <property type="match status" value="1"/>
</dbReference>
<gene>
    <name evidence="9 15" type="primary">leuS</name>
    <name evidence="15" type="ordered locus">LLO_2335</name>
</gene>
<evidence type="ECO:0000256" key="2">
    <source>
        <dbReference type="ARBA" id="ARBA00022490"/>
    </source>
</evidence>
<dbReference type="InterPro" id="IPR001412">
    <property type="entry name" value="aa-tRNA-synth_I_CS"/>
</dbReference>
<dbReference type="PROSITE" id="PS00178">
    <property type="entry name" value="AA_TRNA_LIGASE_I"/>
    <property type="match status" value="1"/>
</dbReference>
<dbReference type="GO" id="GO:0004823">
    <property type="term" value="F:leucine-tRNA ligase activity"/>
    <property type="evidence" value="ECO:0007669"/>
    <property type="project" value="UniProtKB-UniRule"/>
</dbReference>
<dbReference type="InterPro" id="IPR013155">
    <property type="entry name" value="M/V/L/I-tRNA-synth_anticd-bd"/>
</dbReference>
<dbReference type="Pfam" id="PF09334">
    <property type="entry name" value="tRNA-synt_1g"/>
    <property type="match status" value="1"/>
</dbReference>
<dbReference type="Proteomes" id="UP000001060">
    <property type="component" value="Chromosome"/>
</dbReference>
<dbReference type="InterPro" id="IPR009008">
    <property type="entry name" value="Val/Leu/Ile-tRNA-synth_edit"/>
</dbReference>
<evidence type="ECO:0000256" key="5">
    <source>
        <dbReference type="ARBA" id="ARBA00022840"/>
    </source>
</evidence>
<evidence type="ECO:0000256" key="7">
    <source>
        <dbReference type="ARBA" id="ARBA00023146"/>
    </source>
</evidence>
<dbReference type="HOGENOM" id="CLU_004427_0_0_6"/>
<keyword evidence="4 9" id="KW-0547">Nucleotide-binding</keyword>
<dbReference type="GeneID" id="40926536"/>
<feature type="domain" description="Methionyl/Leucyl tRNA synthetase" evidence="13">
    <location>
        <begin position="39"/>
        <end position="171"/>
    </location>
</feature>
<evidence type="ECO:0000256" key="4">
    <source>
        <dbReference type="ARBA" id="ARBA00022741"/>
    </source>
</evidence>
<dbReference type="InterPro" id="IPR025709">
    <property type="entry name" value="Leu_tRNA-synth_edit"/>
</dbReference>
<dbReference type="AlphaFoldDB" id="D3HJZ2"/>
<keyword evidence="2 9" id="KW-0963">Cytoplasm</keyword>
<dbReference type="PANTHER" id="PTHR43740">
    <property type="entry name" value="LEUCYL-TRNA SYNTHETASE"/>
    <property type="match status" value="1"/>
</dbReference>
<dbReference type="FunFam" id="3.40.50.620:FF:000395">
    <property type="entry name" value="Leucine--tRNA ligase"/>
    <property type="match status" value="1"/>
</dbReference>
<dbReference type="HAMAP" id="MF_00049_B">
    <property type="entry name" value="Leu_tRNA_synth_B"/>
    <property type="match status" value="1"/>
</dbReference>
<feature type="short sequence motif" description="'HIGH' region" evidence="9">
    <location>
        <begin position="42"/>
        <end position="52"/>
    </location>
</feature>
<dbReference type="CDD" id="cd00812">
    <property type="entry name" value="LeuRS_core"/>
    <property type="match status" value="1"/>
</dbReference>
<evidence type="ECO:0000256" key="6">
    <source>
        <dbReference type="ARBA" id="ARBA00022917"/>
    </source>
</evidence>
<evidence type="ECO:0000259" key="12">
    <source>
        <dbReference type="Pfam" id="PF08264"/>
    </source>
</evidence>
<sequence>MDKTYIPQEVEEQAQQYWHKKQSFNVSEDLNKEKFYCLSMFPYPSGTLHMGHVRNYTIGDVIARYQRALGKNVLQPIGWDAFGLPAENAAIKNGIPPAEWTKKNIESMKKQFLRLGNAYDWRREISTCTPEYYRWEQWFFIRLFEKGLVYKKNAVVNWDPVDQTVLANEQVVDGRGWRSGALVERKEISQWFIKITAYADELLSSLDSLDEWPSQVKQMQRNWIGRSTGTEIYFNVNNHPKRLKIYTTRPDTLMGTTYLAVATDHPIAKEAANNCKEIKEFIDSCQGTKMAEAELATMEKRGVDTGMTAIHPITGENLPIWVANFVLMQYGSGAVMAVPAHDQRDWEFAKKYQLPIKVVIKPENNVVHDFNLSAYVGEGTLVHSGQFDGLSSTQALEAITNFLEEHDAGKATINYRLRDWGVSRQRYWGTPIPMILCEQCGTVPVPDEDLPVVLPENVSFTGSGSPLAQCPEFVNVTCPKCGQDAYRETDTFDTFVESSWYYARFACKGQENAMLDDRAKYWTPVDQYVGGIEHAVMHLLYARFFHKLMRDEGLVNSDEPFKALLTQGMVLKDGHKMSKSVGNVVDPNHLINTYGADTARLFVMFAAPPEQSLEWSDTAVEGAHRFLKRIWYFAYQHQNMFTDINDLILSGNGHVNWQQAESRLKKSRHIVHQILAQATHDYDRNQFNTVVSGCMKLFNELSSYSIETEDDKFFIHSGMSILLRLLAPITPHITHHLWQQLGFEKAIIDANWPRVDKGALKTDEVDYVVQVNGKLRGQFTASVDATEETLIAAAKQHVSDFLANQTVKKAIVVAHRQLINLVVG</sequence>
<dbReference type="GO" id="GO:0006429">
    <property type="term" value="P:leucyl-tRNA aminoacylation"/>
    <property type="evidence" value="ECO:0007669"/>
    <property type="project" value="UniProtKB-UniRule"/>
</dbReference>
<evidence type="ECO:0000256" key="3">
    <source>
        <dbReference type="ARBA" id="ARBA00022598"/>
    </source>
</evidence>
<evidence type="ECO:0000259" key="11">
    <source>
        <dbReference type="Pfam" id="PF00133"/>
    </source>
</evidence>
<feature type="domain" description="Leucyl-tRNA synthetase editing" evidence="14">
    <location>
        <begin position="221"/>
        <end position="403"/>
    </location>
</feature>
<comment type="catalytic activity">
    <reaction evidence="8 9">
        <text>tRNA(Leu) + L-leucine + ATP = L-leucyl-tRNA(Leu) + AMP + diphosphate</text>
        <dbReference type="Rhea" id="RHEA:11688"/>
        <dbReference type="Rhea" id="RHEA-COMP:9613"/>
        <dbReference type="Rhea" id="RHEA-COMP:9622"/>
        <dbReference type="ChEBI" id="CHEBI:30616"/>
        <dbReference type="ChEBI" id="CHEBI:33019"/>
        <dbReference type="ChEBI" id="CHEBI:57427"/>
        <dbReference type="ChEBI" id="CHEBI:78442"/>
        <dbReference type="ChEBI" id="CHEBI:78494"/>
        <dbReference type="ChEBI" id="CHEBI:456215"/>
        <dbReference type="EC" id="6.1.1.4"/>
    </reaction>
</comment>
<proteinExistence type="inferred from homology"/>
<dbReference type="KEGG" id="llo:LLO_2335"/>
<dbReference type="GO" id="GO:0005829">
    <property type="term" value="C:cytosol"/>
    <property type="evidence" value="ECO:0007669"/>
    <property type="project" value="TreeGrafter"/>
</dbReference>
<keyword evidence="16" id="KW-1185">Reference proteome</keyword>
<dbReference type="PANTHER" id="PTHR43740:SF2">
    <property type="entry name" value="LEUCINE--TRNA LIGASE, MITOCHONDRIAL"/>
    <property type="match status" value="1"/>
</dbReference>
<reference evidence="15 16" key="1">
    <citation type="journal article" date="2010" name="PLoS Genet.">
        <title>Analysis of the Legionella longbeachae genome and transcriptome uncovers unique strategies to cause Legionnaires' disease.</title>
        <authorList>
            <person name="Cazalet C."/>
            <person name="Gomez-Valero L."/>
            <person name="Rusniok C."/>
            <person name="Lomma M."/>
            <person name="Dervins-Ravault D."/>
            <person name="Newton H."/>
            <person name="Sansom F."/>
            <person name="Jarraud S."/>
            <person name="Zidane N."/>
            <person name="Ma L."/>
            <person name="Bouchier C."/>
            <person name="Etienne J."/>
            <person name="Hartland E."/>
            <person name="Buchrieser C."/>
        </authorList>
    </citation>
    <scope>NUCLEOTIDE SEQUENCE [LARGE SCALE GENOMIC DNA]</scope>
    <source>
        <strain evidence="15 16">NSW150</strain>
    </source>
</reference>
<keyword evidence="6 9" id="KW-0648">Protein biosynthesis</keyword>
<dbReference type="Gene3D" id="3.40.50.620">
    <property type="entry name" value="HUPs"/>
    <property type="match status" value="2"/>
</dbReference>
<dbReference type="SUPFAM" id="SSF47323">
    <property type="entry name" value="Anticodon-binding domain of a subclass of class I aminoacyl-tRNA synthetases"/>
    <property type="match status" value="1"/>
</dbReference>
<feature type="domain" description="Methionyl/Valyl/Leucyl/Isoleucyl-tRNA synthetase anticodon-binding" evidence="12">
    <location>
        <begin position="669"/>
        <end position="788"/>
    </location>
</feature>
<dbReference type="EMBL" id="FN650140">
    <property type="protein sequence ID" value="CBJ12747.1"/>
    <property type="molecule type" value="Genomic_DNA"/>
</dbReference>
<dbReference type="RefSeq" id="WP_012979290.1">
    <property type="nucleotide sequence ID" value="NC_013861.1"/>
</dbReference>
<comment type="subcellular location">
    <subcellularLocation>
        <location evidence="9">Cytoplasm</location>
    </subcellularLocation>
</comment>
<dbReference type="Pfam" id="PF13603">
    <property type="entry name" value="tRNA-synt_1_2"/>
    <property type="match status" value="1"/>
</dbReference>
<dbReference type="GO" id="GO:0005524">
    <property type="term" value="F:ATP binding"/>
    <property type="evidence" value="ECO:0007669"/>
    <property type="project" value="UniProtKB-UniRule"/>
</dbReference>
<evidence type="ECO:0000256" key="9">
    <source>
        <dbReference type="HAMAP-Rule" id="MF_00049"/>
    </source>
</evidence>
<dbReference type="InterPro" id="IPR009080">
    <property type="entry name" value="tRNAsynth_Ia_anticodon-bd"/>
</dbReference>
<dbReference type="NCBIfam" id="TIGR00396">
    <property type="entry name" value="leuS_bact"/>
    <property type="match status" value="1"/>
</dbReference>
<dbReference type="GO" id="GO:0002161">
    <property type="term" value="F:aminoacyl-tRNA deacylase activity"/>
    <property type="evidence" value="ECO:0007669"/>
    <property type="project" value="InterPro"/>
</dbReference>
<evidence type="ECO:0000256" key="1">
    <source>
        <dbReference type="ARBA" id="ARBA00005594"/>
    </source>
</evidence>
<dbReference type="eggNOG" id="COG0495">
    <property type="taxonomic scope" value="Bacteria"/>
</dbReference>
<dbReference type="FunFam" id="1.10.730.10:FF:000003">
    <property type="entry name" value="Leucine--tRNA ligase"/>
    <property type="match status" value="1"/>
</dbReference>
<dbReference type="CDD" id="cd07958">
    <property type="entry name" value="Anticodon_Ia_Leu_BEm"/>
    <property type="match status" value="1"/>
</dbReference>
<keyword evidence="7 9" id="KW-0030">Aminoacyl-tRNA synthetase</keyword>
<evidence type="ECO:0000256" key="10">
    <source>
        <dbReference type="RuleBase" id="RU363035"/>
    </source>
</evidence>
<dbReference type="FunFam" id="3.40.50.620:FF:000056">
    <property type="entry name" value="Leucine--tRNA ligase"/>
    <property type="match status" value="1"/>
</dbReference>
<evidence type="ECO:0000259" key="13">
    <source>
        <dbReference type="Pfam" id="PF09334"/>
    </source>
</evidence>
<organism evidence="15 16">
    <name type="scientific">Legionella longbeachae serogroup 1 (strain NSW150)</name>
    <dbReference type="NCBI Taxonomy" id="661367"/>
    <lineage>
        <taxon>Bacteria</taxon>
        <taxon>Pseudomonadati</taxon>
        <taxon>Pseudomonadota</taxon>
        <taxon>Gammaproteobacteria</taxon>
        <taxon>Legionellales</taxon>
        <taxon>Legionellaceae</taxon>
        <taxon>Legionella</taxon>
    </lineage>
</organism>
<dbReference type="InterPro" id="IPR002300">
    <property type="entry name" value="aa-tRNA-synth_Ia"/>
</dbReference>
<dbReference type="Gene3D" id="1.10.730.10">
    <property type="entry name" value="Isoleucyl-tRNA Synthetase, Domain 1"/>
    <property type="match status" value="1"/>
</dbReference>
<evidence type="ECO:0000313" key="16">
    <source>
        <dbReference type="Proteomes" id="UP000001060"/>
    </source>
</evidence>
<accession>D3HJZ2</accession>
<name>D3HJZ2_LEGLN</name>
<feature type="short sequence motif" description="'KMSKS' region" evidence="9">
    <location>
        <begin position="576"/>
        <end position="580"/>
    </location>
</feature>